<keyword evidence="2" id="KW-0804">Transcription</keyword>
<dbReference type="PANTHER" id="PTHR34236:SF1">
    <property type="entry name" value="DIMETHYL SULFOXIDE REDUCTASE TRANSCRIPTIONAL ACTIVATOR"/>
    <property type="match status" value="1"/>
</dbReference>
<gene>
    <name evidence="5" type="ORF">ACFPYI_04590</name>
</gene>
<name>A0ABD5RJY3_9EURY</name>
<dbReference type="InterPro" id="IPR007050">
    <property type="entry name" value="HTH_bacterioopsin"/>
</dbReference>
<dbReference type="RefSeq" id="WP_247420153.1">
    <property type="nucleotide sequence ID" value="NZ_JALLGW010000002.1"/>
</dbReference>
<proteinExistence type="predicted"/>
<comment type="caution">
    <text evidence="5">The sequence shown here is derived from an EMBL/GenBank/DDBJ whole genome shotgun (WGS) entry which is preliminary data.</text>
</comment>
<accession>A0ABD5RJY3</accession>
<evidence type="ECO:0000313" key="5">
    <source>
        <dbReference type="EMBL" id="MFC5970603.1"/>
    </source>
</evidence>
<evidence type="ECO:0000256" key="2">
    <source>
        <dbReference type="ARBA" id="ARBA00023163"/>
    </source>
</evidence>
<dbReference type="Pfam" id="PF15915">
    <property type="entry name" value="BAT"/>
    <property type="match status" value="1"/>
</dbReference>
<keyword evidence="1" id="KW-0805">Transcription regulation</keyword>
<evidence type="ECO:0000256" key="1">
    <source>
        <dbReference type="ARBA" id="ARBA00023015"/>
    </source>
</evidence>
<evidence type="ECO:0000259" key="4">
    <source>
        <dbReference type="Pfam" id="PF15915"/>
    </source>
</evidence>
<organism evidence="5 6">
    <name type="scientific">Halomarina salina</name>
    <dbReference type="NCBI Taxonomy" id="1872699"/>
    <lineage>
        <taxon>Archaea</taxon>
        <taxon>Methanobacteriati</taxon>
        <taxon>Methanobacteriota</taxon>
        <taxon>Stenosarchaea group</taxon>
        <taxon>Halobacteria</taxon>
        <taxon>Halobacteriales</taxon>
        <taxon>Natronomonadaceae</taxon>
        <taxon>Halomarina</taxon>
    </lineage>
</organism>
<feature type="domain" description="Bacterioopsin transcriptional activator GAF and HTH associated" evidence="4">
    <location>
        <begin position="21"/>
        <end position="135"/>
    </location>
</feature>
<dbReference type="EMBL" id="JBHSQH010000001">
    <property type="protein sequence ID" value="MFC5970603.1"/>
    <property type="molecule type" value="Genomic_DNA"/>
</dbReference>
<keyword evidence="6" id="KW-1185">Reference proteome</keyword>
<dbReference type="Proteomes" id="UP001596099">
    <property type="component" value="Unassembled WGS sequence"/>
</dbReference>
<dbReference type="PANTHER" id="PTHR34236">
    <property type="entry name" value="DIMETHYL SULFOXIDE REDUCTASE TRANSCRIPTIONAL ACTIVATOR"/>
    <property type="match status" value="1"/>
</dbReference>
<dbReference type="InterPro" id="IPR031803">
    <property type="entry name" value="BAT_GAF/HTH-assoc"/>
</dbReference>
<dbReference type="Pfam" id="PF04967">
    <property type="entry name" value="HTH_10"/>
    <property type="match status" value="1"/>
</dbReference>
<evidence type="ECO:0000259" key="3">
    <source>
        <dbReference type="Pfam" id="PF04967"/>
    </source>
</evidence>
<feature type="domain" description="HTH bat-type" evidence="3">
    <location>
        <begin position="159"/>
        <end position="206"/>
    </location>
</feature>
<reference evidence="5 6" key="1">
    <citation type="journal article" date="2019" name="Int. J. Syst. Evol. Microbiol.">
        <title>The Global Catalogue of Microorganisms (GCM) 10K type strain sequencing project: providing services to taxonomists for standard genome sequencing and annotation.</title>
        <authorList>
            <consortium name="The Broad Institute Genomics Platform"/>
            <consortium name="The Broad Institute Genome Sequencing Center for Infectious Disease"/>
            <person name="Wu L."/>
            <person name="Ma J."/>
        </authorList>
    </citation>
    <scope>NUCLEOTIDE SEQUENCE [LARGE SCALE GENOMIC DNA]</scope>
    <source>
        <strain evidence="5 6">CGMCC 1.12543</strain>
    </source>
</reference>
<protein>
    <submittedName>
        <fullName evidence="5">Helix-turn-helix domain-containing protein</fullName>
    </submittedName>
</protein>
<dbReference type="AlphaFoldDB" id="A0ABD5RJY3"/>
<sequence>MADDSLIAEIRKASPKQIFYSTSSAVPDAIIETRYHAATDNDIPYLFYAVQCGDFAAFDAALTEDTSVANPVVVAEGDGDRLYRVEPTPELLVVPELTKRGGAMLSAYCQDGAWHGRYQFPNREVLVAMREFCTDNGVTFDVQQLYCADGPSDWGGAGITDRQREALVAAYDAGYFDDPRSATLEDVAGVLDISSTAVGRRLRRGTAGLVEAVFGTSR</sequence>
<evidence type="ECO:0000313" key="6">
    <source>
        <dbReference type="Proteomes" id="UP001596099"/>
    </source>
</evidence>